<reference evidence="4" key="1">
    <citation type="journal article" date="2015" name="Int. J. Syst. Evol. Microbiol.">
        <title>Rhizobium alvei sp. nov., isolated from a freshwater river.</title>
        <authorList>
            <person name="Sheu S.Y."/>
            <person name="Huang H.W."/>
            <person name="Young C.C."/>
            <person name="Chen W.M."/>
        </authorList>
    </citation>
    <scope>NUCLEOTIDE SEQUENCE</scope>
    <source>
        <strain evidence="4">TNR-22</strain>
    </source>
</reference>
<dbReference type="InterPro" id="IPR000160">
    <property type="entry name" value="GGDEF_dom"/>
</dbReference>
<keyword evidence="2" id="KW-0472">Membrane</keyword>
<accession>A0ABT8YII6</accession>
<dbReference type="Proteomes" id="UP001174932">
    <property type="component" value="Unassembled WGS sequence"/>
</dbReference>
<dbReference type="InterPro" id="IPR043128">
    <property type="entry name" value="Rev_trsase/Diguanyl_cyclase"/>
</dbReference>
<dbReference type="PROSITE" id="PS50887">
    <property type="entry name" value="GGDEF"/>
    <property type="match status" value="1"/>
</dbReference>
<reference evidence="4" key="2">
    <citation type="submission" date="2023-07" db="EMBL/GenBank/DDBJ databases">
        <authorList>
            <person name="Shen H."/>
        </authorList>
    </citation>
    <scope>NUCLEOTIDE SEQUENCE</scope>
    <source>
        <strain evidence="4">TNR-22</strain>
    </source>
</reference>
<dbReference type="InterPro" id="IPR050469">
    <property type="entry name" value="Diguanylate_Cyclase"/>
</dbReference>
<dbReference type="SMART" id="SM00267">
    <property type="entry name" value="GGDEF"/>
    <property type="match status" value="1"/>
</dbReference>
<keyword evidence="4" id="KW-0808">Transferase</keyword>
<comment type="caution">
    <text evidence="4">The sequence shown here is derived from an EMBL/GenBank/DDBJ whole genome shotgun (WGS) entry which is preliminary data.</text>
</comment>
<proteinExistence type="predicted"/>
<feature type="transmembrane region" description="Helical" evidence="2">
    <location>
        <begin position="21"/>
        <end position="47"/>
    </location>
</feature>
<evidence type="ECO:0000313" key="4">
    <source>
        <dbReference type="EMBL" id="MDO6963512.1"/>
    </source>
</evidence>
<organism evidence="4 5">
    <name type="scientific">Rhizobium alvei</name>
    <dbReference type="NCBI Taxonomy" id="1132659"/>
    <lineage>
        <taxon>Bacteria</taxon>
        <taxon>Pseudomonadati</taxon>
        <taxon>Pseudomonadota</taxon>
        <taxon>Alphaproteobacteria</taxon>
        <taxon>Hyphomicrobiales</taxon>
        <taxon>Rhizobiaceae</taxon>
        <taxon>Rhizobium/Agrobacterium group</taxon>
        <taxon>Rhizobium</taxon>
    </lineage>
</organism>
<sequence length="278" mass="30388">MNILKSWIERKIETGRFQQRGDVLLFALSRGAITSFAAVGLNHFIYFVLAPAGIIKVPVPSSPVADAFVTLLVSGPISFLAFAMMGQAIHSLALSRDSFERLSRIDPLTGLLNRRAFVEKIEQTKTPYLLVLFDIDRFKSINDRFGHPVGDWVLVDVARLLEEHFSATGYVARLGGEEFGVVICDMPRAAALEQVDLFRAGLANRLFERDDLSFVVTISGGVAEANGTLAYSVLLNSADRALYIAKAAGRNRIVEADELSGPGLGEYLANLPTEQRSA</sequence>
<dbReference type="Pfam" id="PF00990">
    <property type="entry name" value="GGDEF"/>
    <property type="match status" value="1"/>
</dbReference>
<protein>
    <recommendedName>
        <fullName evidence="1">diguanylate cyclase</fullName>
        <ecNumber evidence="1">2.7.7.65</ecNumber>
    </recommendedName>
</protein>
<keyword evidence="2" id="KW-1133">Transmembrane helix</keyword>
<evidence type="ECO:0000259" key="3">
    <source>
        <dbReference type="PROSITE" id="PS50887"/>
    </source>
</evidence>
<keyword evidence="4" id="KW-0548">Nucleotidyltransferase</keyword>
<gene>
    <name evidence="4" type="ORF">Q4481_06060</name>
</gene>
<dbReference type="RefSeq" id="WP_304375417.1">
    <property type="nucleotide sequence ID" value="NZ_JAUOZU010000005.1"/>
</dbReference>
<dbReference type="SUPFAM" id="SSF55073">
    <property type="entry name" value="Nucleotide cyclase"/>
    <property type="match status" value="1"/>
</dbReference>
<dbReference type="NCBIfam" id="TIGR00254">
    <property type="entry name" value="GGDEF"/>
    <property type="match status" value="1"/>
</dbReference>
<feature type="transmembrane region" description="Helical" evidence="2">
    <location>
        <begin position="67"/>
        <end position="94"/>
    </location>
</feature>
<feature type="domain" description="GGDEF" evidence="3">
    <location>
        <begin position="126"/>
        <end position="258"/>
    </location>
</feature>
<dbReference type="GO" id="GO:0052621">
    <property type="term" value="F:diguanylate cyclase activity"/>
    <property type="evidence" value="ECO:0007669"/>
    <property type="project" value="UniProtKB-EC"/>
</dbReference>
<dbReference type="Gene3D" id="3.30.70.270">
    <property type="match status" value="1"/>
</dbReference>
<dbReference type="CDD" id="cd01949">
    <property type="entry name" value="GGDEF"/>
    <property type="match status" value="1"/>
</dbReference>
<evidence type="ECO:0000313" key="5">
    <source>
        <dbReference type="Proteomes" id="UP001174932"/>
    </source>
</evidence>
<keyword evidence="2" id="KW-0812">Transmembrane</keyword>
<evidence type="ECO:0000256" key="2">
    <source>
        <dbReference type="SAM" id="Phobius"/>
    </source>
</evidence>
<dbReference type="PANTHER" id="PTHR45138">
    <property type="entry name" value="REGULATORY COMPONENTS OF SENSORY TRANSDUCTION SYSTEM"/>
    <property type="match status" value="1"/>
</dbReference>
<dbReference type="InterPro" id="IPR029787">
    <property type="entry name" value="Nucleotide_cyclase"/>
</dbReference>
<evidence type="ECO:0000256" key="1">
    <source>
        <dbReference type="ARBA" id="ARBA00012528"/>
    </source>
</evidence>
<name>A0ABT8YII6_9HYPH</name>
<dbReference type="PANTHER" id="PTHR45138:SF24">
    <property type="entry name" value="DIGUANYLATE CYCLASE DGCC-RELATED"/>
    <property type="match status" value="1"/>
</dbReference>
<dbReference type="EMBL" id="JAUOZU010000005">
    <property type="protein sequence ID" value="MDO6963512.1"/>
    <property type="molecule type" value="Genomic_DNA"/>
</dbReference>
<dbReference type="EC" id="2.7.7.65" evidence="1"/>
<keyword evidence="5" id="KW-1185">Reference proteome</keyword>